<protein>
    <submittedName>
        <fullName evidence="2">IS5 family transposase</fullName>
    </submittedName>
</protein>
<evidence type="ECO:0000259" key="1">
    <source>
        <dbReference type="Pfam" id="PF05598"/>
    </source>
</evidence>
<comment type="caution">
    <text evidence="2">The sequence shown here is derived from an EMBL/GenBank/DDBJ whole genome shotgun (WGS) entry which is preliminary data.</text>
</comment>
<gene>
    <name evidence="2" type="ORF">Krac_3811</name>
</gene>
<dbReference type="InParanoid" id="D6U314"/>
<dbReference type="Pfam" id="PF05598">
    <property type="entry name" value="DUF772"/>
    <property type="match status" value="1"/>
</dbReference>
<dbReference type="AlphaFoldDB" id="D6U314"/>
<feature type="domain" description="Transposase InsH N-terminal" evidence="1">
    <location>
        <begin position="24"/>
        <end position="99"/>
    </location>
</feature>
<keyword evidence="3" id="KW-1185">Reference proteome</keyword>
<reference evidence="2 3" key="1">
    <citation type="journal article" date="2011" name="Stand. Genomic Sci.">
        <title>Non-contiguous finished genome sequence and contextual data of the filamentous soil bacterium Ktedonobacter racemifer type strain (SOSP1-21).</title>
        <authorList>
            <person name="Chang Y.J."/>
            <person name="Land M."/>
            <person name="Hauser L."/>
            <person name="Chertkov O."/>
            <person name="Del Rio T.G."/>
            <person name="Nolan M."/>
            <person name="Copeland A."/>
            <person name="Tice H."/>
            <person name="Cheng J.F."/>
            <person name="Lucas S."/>
            <person name="Han C."/>
            <person name="Goodwin L."/>
            <person name="Pitluck S."/>
            <person name="Ivanova N."/>
            <person name="Ovchinikova G."/>
            <person name="Pati A."/>
            <person name="Chen A."/>
            <person name="Palaniappan K."/>
            <person name="Mavromatis K."/>
            <person name="Liolios K."/>
            <person name="Brettin T."/>
            <person name="Fiebig A."/>
            <person name="Rohde M."/>
            <person name="Abt B."/>
            <person name="Goker M."/>
            <person name="Detter J.C."/>
            <person name="Woyke T."/>
            <person name="Bristow J."/>
            <person name="Eisen J.A."/>
            <person name="Markowitz V."/>
            <person name="Hugenholtz P."/>
            <person name="Kyrpides N.C."/>
            <person name="Klenk H.P."/>
            <person name="Lapidus A."/>
        </authorList>
    </citation>
    <scope>NUCLEOTIDE SEQUENCE [LARGE SCALE GENOMIC DNA]</scope>
    <source>
        <strain evidence="3">DSM 44963</strain>
    </source>
</reference>
<proteinExistence type="predicted"/>
<dbReference type="InterPro" id="IPR008490">
    <property type="entry name" value="Transposase_InsH_N"/>
</dbReference>
<evidence type="ECO:0000313" key="3">
    <source>
        <dbReference type="Proteomes" id="UP000004508"/>
    </source>
</evidence>
<evidence type="ECO:0000313" key="2">
    <source>
        <dbReference type="EMBL" id="EFH82919.1"/>
    </source>
</evidence>
<sequence length="101" mass="12035">MLIDCYQPEDVFARVPEVAAQTDPVLKQLDGLLDDDDLYQHVRGDLGKRYRWTLVHGRHSTPVEVILRMLICKHLYQWSFQETEERVKDSLVLRWFCRVYA</sequence>
<dbReference type="eggNOG" id="COG3039">
    <property type="taxonomic scope" value="Bacteria"/>
</dbReference>
<dbReference type="EMBL" id="ADVG01000004">
    <property type="protein sequence ID" value="EFH82919.1"/>
    <property type="molecule type" value="Genomic_DNA"/>
</dbReference>
<name>D6U314_KTERA</name>
<accession>D6U314</accession>
<dbReference type="Proteomes" id="UP000004508">
    <property type="component" value="Unassembled WGS sequence"/>
</dbReference>
<organism evidence="2 3">
    <name type="scientific">Ktedonobacter racemifer DSM 44963</name>
    <dbReference type="NCBI Taxonomy" id="485913"/>
    <lineage>
        <taxon>Bacteria</taxon>
        <taxon>Bacillati</taxon>
        <taxon>Chloroflexota</taxon>
        <taxon>Ktedonobacteria</taxon>
        <taxon>Ktedonobacterales</taxon>
        <taxon>Ktedonobacteraceae</taxon>
        <taxon>Ktedonobacter</taxon>
    </lineage>
</organism>